<feature type="compositionally biased region" description="Low complexity" evidence="1">
    <location>
        <begin position="141"/>
        <end position="167"/>
    </location>
</feature>
<sequence length="198" mass="21407">MVKKLTGKHWVVKTSGGKATYLHREPSRYDSSTNAAGMLKNGQLLVGEFMHVRRASRETGFIKVRHMEPTCGSTWRVRNADGAATTLLRRQPLEAHDAGNAVGYASEGELLESEFLFVCRVNEKKGGFVRWKHIKAARGAPPAAHGAAQPSAAPAAAPARTGSTTARGCAGPRAPTWAGRTWCAWCATATWWWGTCCT</sequence>
<proteinExistence type="predicted"/>
<organism evidence="2 3">
    <name type="scientific">Prorocentrum cordatum</name>
    <dbReference type="NCBI Taxonomy" id="2364126"/>
    <lineage>
        <taxon>Eukaryota</taxon>
        <taxon>Sar</taxon>
        <taxon>Alveolata</taxon>
        <taxon>Dinophyceae</taxon>
        <taxon>Prorocentrales</taxon>
        <taxon>Prorocentraceae</taxon>
        <taxon>Prorocentrum</taxon>
    </lineage>
</organism>
<evidence type="ECO:0000313" key="2">
    <source>
        <dbReference type="EMBL" id="CAK0861606.1"/>
    </source>
</evidence>
<protein>
    <submittedName>
        <fullName evidence="2">Uncharacterized protein</fullName>
    </submittedName>
</protein>
<dbReference type="Proteomes" id="UP001189429">
    <property type="component" value="Unassembled WGS sequence"/>
</dbReference>
<name>A0ABN9UNU4_9DINO</name>
<evidence type="ECO:0000313" key="3">
    <source>
        <dbReference type="Proteomes" id="UP001189429"/>
    </source>
</evidence>
<feature type="region of interest" description="Disordered" evidence="1">
    <location>
        <begin position="141"/>
        <end position="171"/>
    </location>
</feature>
<gene>
    <name evidence="2" type="ORF">PCOR1329_LOCUS50226</name>
</gene>
<keyword evidence="3" id="KW-1185">Reference proteome</keyword>
<reference evidence="2" key="1">
    <citation type="submission" date="2023-10" db="EMBL/GenBank/DDBJ databases">
        <authorList>
            <person name="Chen Y."/>
            <person name="Shah S."/>
            <person name="Dougan E. K."/>
            <person name="Thang M."/>
            <person name="Chan C."/>
        </authorList>
    </citation>
    <scope>NUCLEOTIDE SEQUENCE [LARGE SCALE GENOMIC DNA]</scope>
</reference>
<dbReference type="EMBL" id="CAUYUJ010016075">
    <property type="protein sequence ID" value="CAK0861606.1"/>
    <property type="molecule type" value="Genomic_DNA"/>
</dbReference>
<accession>A0ABN9UNU4</accession>
<evidence type="ECO:0000256" key="1">
    <source>
        <dbReference type="SAM" id="MobiDB-lite"/>
    </source>
</evidence>
<comment type="caution">
    <text evidence="2">The sequence shown here is derived from an EMBL/GenBank/DDBJ whole genome shotgun (WGS) entry which is preliminary data.</text>
</comment>